<keyword evidence="3" id="KW-1185">Reference proteome</keyword>
<organism evidence="2 3">
    <name type="scientific">Pelomonas cellulosilytica</name>
    <dbReference type="NCBI Taxonomy" id="2906762"/>
    <lineage>
        <taxon>Bacteria</taxon>
        <taxon>Pseudomonadati</taxon>
        <taxon>Pseudomonadota</taxon>
        <taxon>Betaproteobacteria</taxon>
        <taxon>Burkholderiales</taxon>
        <taxon>Sphaerotilaceae</taxon>
        <taxon>Roseateles</taxon>
    </lineage>
</organism>
<evidence type="ECO:0000313" key="2">
    <source>
        <dbReference type="EMBL" id="MCE4554342.1"/>
    </source>
</evidence>
<dbReference type="EMBL" id="JAJTWU010000003">
    <property type="protein sequence ID" value="MCE4554342.1"/>
    <property type="molecule type" value="Genomic_DNA"/>
</dbReference>
<accession>A0ABS8XNK3</accession>
<evidence type="ECO:0000313" key="3">
    <source>
        <dbReference type="Proteomes" id="UP001200741"/>
    </source>
</evidence>
<dbReference type="Proteomes" id="UP001200741">
    <property type="component" value="Unassembled WGS sequence"/>
</dbReference>
<dbReference type="InterPro" id="IPR037401">
    <property type="entry name" value="SnoaL-like"/>
</dbReference>
<sequence length="158" mass="17192">MFDPTPASATAPTVARVVSLVRSIPLSVDLGRYELAEAAFAPRVRIDYSSLWGGQAQDMAAADLLAAWRGLVPGFDATLHELGPVQVSLNGDSAQATADVVASHWLEGQLWRLVGRYEWPLRRGTDGWRVTGMTFQCLQEQGDRGLCERAQARVAARV</sequence>
<evidence type="ECO:0000259" key="1">
    <source>
        <dbReference type="Pfam" id="PF13577"/>
    </source>
</evidence>
<comment type="caution">
    <text evidence="2">The sequence shown here is derived from an EMBL/GenBank/DDBJ whole genome shotgun (WGS) entry which is preliminary data.</text>
</comment>
<name>A0ABS8XNK3_9BURK</name>
<feature type="domain" description="SnoaL-like" evidence="1">
    <location>
        <begin position="15"/>
        <end position="133"/>
    </location>
</feature>
<dbReference type="Gene3D" id="3.10.450.50">
    <property type="match status" value="1"/>
</dbReference>
<dbReference type="RefSeq" id="WP_233371267.1">
    <property type="nucleotide sequence ID" value="NZ_JAJTWU010000003.1"/>
</dbReference>
<reference evidence="2 3" key="1">
    <citation type="submission" date="2021-12" db="EMBL/GenBank/DDBJ databases">
        <title>Genome seq of P8.</title>
        <authorList>
            <person name="Seo T."/>
        </authorList>
    </citation>
    <scope>NUCLEOTIDE SEQUENCE [LARGE SCALE GENOMIC DNA]</scope>
    <source>
        <strain evidence="2 3">P8</strain>
    </source>
</reference>
<dbReference type="InterPro" id="IPR032710">
    <property type="entry name" value="NTF2-like_dom_sf"/>
</dbReference>
<gene>
    <name evidence="2" type="ORF">LXT13_07765</name>
</gene>
<dbReference type="SUPFAM" id="SSF54427">
    <property type="entry name" value="NTF2-like"/>
    <property type="match status" value="1"/>
</dbReference>
<dbReference type="Pfam" id="PF13577">
    <property type="entry name" value="SnoaL_4"/>
    <property type="match status" value="1"/>
</dbReference>
<proteinExistence type="predicted"/>
<protein>
    <submittedName>
        <fullName evidence="2">Nuclear transport factor 2 family protein</fullName>
    </submittedName>
</protein>